<keyword evidence="7" id="KW-1185">Reference proteome</keyword>
<evidence type="ECO:0000256" key="3">
    <source>
        <dbReference type="ARBA" id="ARBA00023125"/>
    </source>
</evidence>
<dbReference type="InterPro" id="IPR036390">
    <property type="entry name" value="WH_DNA-bd_sf"/>
</dbReference>
<keyword evidence="4" id="KW-0804">Transcription</keyword>
<dbReference type="InParanoid" id="A0A1I4Y3P2"/>
<evidence type="ECO:0000256" key="2">
    <source>
        <dbReference type="ARBA" id="ARBA00023015"/>
    </source>
</evidence>
<protein>
    <submittedName>
        <fullName evidence="6">Regulatory helix-turn-helix protein, lysR family</fullName>
    </submittedName>
</protein>
<dbReference type="EMBL" id="FOVH01000001">
    <property type="protein sequence ID" value="SFN32273.1"/>
    <property type="molecule type" value="Genomic_DNA"/>
</dbReference>
<evidence type="ECO:0000313" key="7">
    <source>
        <dbReference type="Proteomes" id="UP000183413"/>
    </source>
</evidence>
<reference evidence="6 7" key="1">
    <citation type="submission" date="2016-10" db="EMBL/GenBank/DDBJ databases">
        <authorList>
            <person name="de Groot N.N."/>
        </authorList>
    </citation>
    <scope>NUCLEOTIDE SEQUENCE [LARGE SCALE GENOMIC DNA]</scope>
    <source>
        <strain evidence="6 7">DSM 43067</strain>
    </source>
</reference>
<dbReference type="OrthoDB" id="79118at2"/>
<gene>
    <name evidence="6" type="ORF">SAMN04489713_1011151</name>
</gene>
<proteinExistence type="inferred from homology"/>
<dbReference type="PRINTS" id="PR00039">
    <property type="entry name" value="HTHLYSR"/>
</dbReference>
<dbReference type="eggNOG" id="COG0583">
    <property type="taxonomic scope" value="Bacteria"/>
</dbReference>
<dbReference type="GO" id="GO:0003677">
    <property type="term" value="F:DNA binding"/>
    <property type="evidence" value="ECO:0007669"/>
    <property type="project" value="UniProtKB-KW"/>
</dbReference>
<organism evidence="6 7">
    <name type="scientific">Actinomadura madurae</name>
    <dbReference type="NCBI Taxonomy" id="1993"/>
    <lineage>
        <taxon>Bacteria</taxon>
        <taxon>Bacillati</taxon>
        <taxon>Actinomycetota</taxon>
        <taxon>Actinomycetes</taxon>
        <taxon>Streptosporangiales</taxon>
        <taxon>Thermomonosporaceae</taxon>
        <taxon>Actinomadura</taxon>
    </lineage>
</organism>
<dbReference type="InterPro" id="IPR000847">
    <property type="entry name" value="LysR_HTH_N"/>
</dbReference>
<evidence type="ECO:0000256" key="1">
    <source>
        <dbReference type="ARBA" id="ARBA00009437"/>
    </source>
</evidence>
<dbReference type="AlphaFoldDB" id="A0A1I4Y3P2"/>
<comment type="similarity">
    <text evidence="1">Belongs to the LysR transcriptional regulatory family.</text>
</comment>
<dbReference type="GO" id="GO:0032993">
    <property type="term" value="C:protein-DNA complex"/>
    <property type="evidence" value="ECO:0007669"/>
    <property type="project" value="TreeGrafter"/>
</dbReference>
<dbReference type="PANTHER" id="PTHR30346">
    <property type="entry name" value="TRANSCRIPTIONAL DUAL REGULATOR HCAR-RELATED"/>
    <property type="match status" value="1"/>
</dbReference>
<name>A0A1I4Y3P2_9ACTN</name>
<dbReference type="PROSITE" id="PS50931">
    <property type="entry name" value="HTH_LYSR"/>
    <property type="match status" value="1"/>
</dbReference>
<dbReference type="Pfam" id="PF00126">
    <property type="entry name" value="HTH_1"/>
    <property type="match status" value="1"/>
</dbReference>
<evidence type="ECO:0000313" key="6">
    <source>
        <dbReference type="EMBL" id="SFN32273.1"/>
    </source>
</evidence>
<keyword evidence="2" id="KW-0805">Transcription regulation</keyword>
<keyword evidence="3" id="KW-0238">DNA-binding</keyword>
<accession>A0A1I4Y3P2</accession>
<evidence type="ECO:0000256" key="4">
    <source>
        <dbReference type="ARBA" id="ARBA00023163"/>
    </source>
</evidence>
<sequence>MDVDTRSLRYFIEVAEQLNFTRASERLFVSQPALSRRIRALEDGLRTTLFERDGREVRLTAAGESLLPAARRLVADWQAAQRVTRVAAAERARVLRVAFEALCWPLDGASRPVTDFAGVVRHLAADS</sequence>
<dbReference type="PANTHER" id="PTHR30346:SF0">
    <property type="entry name" value="HCA OPERON TRANSCRIPTIONAL ACTIVATOR HCAR"/>
    <property type="match status" value="1"/>
</dbReference>
<feature type="domain" description="HTH lysR-type" evidence="5">
    <location>
        <begin position="3"/>
        <end position="60"/>
    </location>
</feature>
<evidence type="ECO:0000259" key="5">
    <source>
        <dbReference type="PROSITE" id="PS50931"/>
    </source>
</evidence>
<dbReference type="Gene3D" id="1.10.10.10">
    <property type="entry name" value="Winged helix-like DNA-binding domain superfamily/Winged helix DNA-binding domain"/>
    <property type="match status" value="1"/>
</dbReference>
<dbReference type="GO" id="GO:0003700">
    <property type="term" value="F:DNA-binding transcription factor activity"/>
    <property type="evidence" value="ECO:0007669"/>
    <property type="project" value="InterPro"/>
</dbReference>
<dbReference type="InterPro" id="IPR036388">
    <property type="entry name" value="WH-like_DNA-bd_sf"/>
</dbReference>
<dbReference type="SUPFAM" id="SSF46785">
    <property type="entry name" value="Winged helix' DNA-binding domain"/>
    <property type="match status" value="1"/>
</dbReference>
<dbReference type="Proteomes" id="UP000183413">
    <property type="component" value="Unassembled WGS sequence"/>
</dbReference>
<dbReference type="FunFam" id="1.10.10.10:FF:000001">
    <property type="entry name" value="LysR family transcriptional regulator"/>
    <property type="match status" value="1"/>
</dbReference>
<dbReference type="STRING" id="1993.SAMN04489713_1011151"/>